<sequence>MSYWTKRRKIESNVEKHLQNIAEDHLAVTHKHSELEIESSAPVMEEDSCSEHETEDSNVEGDDAFSIEDRDSLNDSNSNVPDSSVHGDEDSEEHKDDLHTLLMFTVVVFKDTNEVELVASNWLKKEYAYWPPLQSSSAIGKAVRDRLEPDLKTWSPYKIRVLCTCHSYEDGRKKVKRAEETSDVQTDDGEGSRKRKRKPPQWLSDSEEEDDAAITCALPSSASRIQGAQGTRPRNKELPKAPRPSALPPHQQEEQSFTPPRRNGPTLSSFEREMVKAIATMQTAIDGIAAAQVAQRKLLGKVLAKVEVDGSLSELPEDIKLPLDTVNAVEELERKLDDSGVRRALVHHLSLIGGSSIKEFVRRVMSYTLGHEVALLYNWAGRIGWKSQMTSAKRAFGNLQLCSTITSAAVKQPGENATVAAVQKEIMIWLRNSGDRHGGRKRRERERAQEDSIMSESETIV</sequence>
<feature type="domain" description="DUF4806" evidence="2">
    <location>
        <begin position="318"/>
        <end position="399"/>
    </location>
</feature>
<feature type="region of interest" description="Disordered" evidence="1">
    <location>
        <begin position="172"/>
        <end position="267"/>
    </location>
</feature>
<dbReference type="Proteomes" id="UP000695022">
    <property type="component" value="Unplaced"/>
</dbReference>
<evidence type="ECO:0000259" key="2">
    <source>
        <dbReference type="Pfam" id="PF16064"/>
    </source>
</evidence>
<dbReference type="InterPro" id="IPR032071">
    <property type="entry name" value="DUF4806"/>
</dbReference>
<evidence type="ECO:0000313" key="4">
    <source>
        <dbReference type="RefSeq" id="XP_014675318.1"/>
    </source>
</evidence>
<feature type="compositionally biased region" description="Low complexity" evidence="1">
    <location>
        <begin position="74"/>
        <end position="84"/>
    </location>
</feature>
<feature type="region of interest" description="Disordered" evidence="1">
    <location>
        <begin position="435"/>
        <end position="461"/>
    </location>
</feature>
<dbReference type="Pfam" id="PF16064">
    <property type="entry name" value="DUF4806"/>
    <property type="match status" value="1"/>
</dbReference>
<dbReference type="PANTHER" id="PTHR34153">
    <property type="entry name" value="SI:CH211-262H13.3-RELATED-RELATED"/>
    <property type="match status" value="1"/>
</dbReference>
<proteinExistence type="predicted"/>
<feature type="compositionally biased region" description="Acidic residues" evidence="1">
    <location>
        <begin position="44"/>
        <end position="66"/>
    </location>
</feature>
<feature type="compositionally biased region" description="Basic and acidic residues" evidence="1">
    <location>
        <begin position="85"/>
        <end position="94"/>
    </location>
</feature>
<gene>
    <name evidence="4" type="primary">LOC106815378</name>
</gene>
<dbReference type="GeneID" id="106815378"/>
<organism evidence="3 4">
    <name type="scientific">Priapulus caudatus</name>
    <name type="common">Priapulid worm</name>
    <dbReference type="NCBI Taxonomy" id="37621"/>
    <lineage>
        <taxon>Eukaryota</taxon>
        <taxon>Metazoa</taxon>
        <taxon>Ecdysozoa</taxon>
        <taxon>Scalidophora</taxon>
        <taxon>Priapulida</taxon>
        <taxon>Priapulimorpha</taxon>
        <taxon>Priapulimorphida</taxon>
        <taxon>Priapulidae</taxon>
        <taxon>Priapulus</taxon>
    </lineage>
</organism>
<evidence type="ECO:0000256" key="1">
    <source>
        <dbReference type="SAM" id="MobiDB-lite"/>
    </source>
</evidence>
<name>A0ABM1ESZ7_PRICU</name>
<keyword evidence="3" id="KW-1185">Reference proteome</keyword>
<feature type="region of interest" description="Disordered" evidence="1">
    <location>
        <begin position="31"/>
        <end position="94"/>
    </location>
</feature>
<dbReference type="RefSeq" id="XP_014675318.1">
    <property type="nucleotide sequence ID" value="XM_014819832.1"/>
</dbReference>
<protein>
    <submittedName>
        <fullName evidence="4">Uncharacterized protein LOC106815378</fullName>
    </submittedName>
</protein>
<evidence type="ECO:0000313" key="3">
    <source>
        <dbReference type="Proteomes" id="UP000695022"/>
    </source>
</evidence>
<feature type="compositionally biased region" description="Polar residues" evidence="1">
    <location>
        <begin position="218"/>
        <end position="229"/>
    </location>
</feature>
<accession>A0ABM1ESZ7</accession>
<reference evidence="4" key="1">
    <citation type="submission" date="2025-08" db="UniProtKB">
        <authorList>
            <consortium name="RefSeq"/>
        </authorList>
    </citation>
    <scope>IDENTIFICATION</scope>
</reference>
<feature type="compositionally biased region" description="Polar residues" evidence="1">
    <location>
        <begin position="452"/>
        <end position="461"/>
    </location>
</feature>
<dbReference type="PANTHER" id="PTHR34153:SF2">
    <property type="entry name" value="SI:CH211-262H13.3-RELATED"/>
    <property type="match status" value="1"/>
</dbReference>